<evidence type="ECO:0000313" key="1">
    <source>
        <dbReference type="EMBL" id="MCO1660880.1"/>
    </source>
</evidence>
<organism evidence="1 2">
    <name type="scientific">Pseudonocardia humida</name>
    <dbReference type="NCBI Taxonomy" id="2800819"/>
    <lineage>
        <taxon>Bacteria</taxon>
        <taxon>Bacillati</taxon>
        <taxon>Actinomycetota</taxon>
        <taxon>Actinomycetes</taxon>
        <taxon>Pseudonocardiales</taxon>
        <taxon>Pseudonocardiaceae</taxon>
        <taxon>Pseudonocardia</taxon>
    </lineage>
</organism>
<dbReference type="SUPFAM" id="SSF55961">
    <property type="entry name" value="Bet v1-like"/>
    <property type="match status" value="1"/>
</dbReference>
<comment type="caution">
    <text evidence="1">The sequence shown here is derived from an EMBL/GenBank/DDBJ whole genome shotgun (WGS) entry which is preliminary data.</text>
</comment>
<dbReference type="Proteomes" id="UP001165283">
    <property type="component" value="Unassembled WGS sequence"/>
</dbReference>
<gene>
    <name evidence="1" type="ORF">KDL28_38115</name>
</gene>
<keyword evidence="2" id="KW-1185">Reference proteome</keyword>
<name>A0ABT1ACT6_9PSEU</name>
<sequence>MAEARTRRIMACSPDEFLEFALDVERYADVDDKLGRFDWVHRRGDHVEFKFRPRMPGIPIPAPKMVAQGVLTPGERVDVGLSPWPRSKLWHRLMTFSASFVCEPVENGTLVTRTMSVELTPALRWLLDPVLRRELPKSIESEVEKAEAYIDQRCSRE</sequence>
<dbReference type="RefSeq" id="WP_252446413.1">
    <property type="nucleotide sequence ID" value="NZ_JAGSOV010000097.1"/>
</dbReference>
<protein>
    <submittedName>
        <fullName evidence="1">SRPBCC family protein</fullName>
    </submittedName>
</protein>
<dbReference type="InterPro" id="IPR023393">
    <property type="entry name" value="START-like_dom_sf"/>
</dbReference>
<reference evidence="1" key="1">
    <citation type="submission" date="2021-04" db="EMBL/GenBank/DDBJ databases">
        <title>Pseudonocardia sp. nov., isolated from sandy soil of mangrove forest.</title>
        <authorList>
            <person name="Zan Z."/>
            <person name="Huang R."/>
            <person name="Liu W."/>
        </authorList>
    </citation>
    <scope>NUCLEOTIDE SEQUENCE</scope>
    <source>
        <strain evidence="1">S2-4</strain>
    </source>
</reference>
<proteinExistence type="predicted"/>
<accession>A0ABT1ACT6</accession>
<dbReference type="EMBL" id="JAGSOV010000097">
    <property type="protein sequence ID" value="MCO1660880.1"/>
    <property type="molecule type" value="Genomic_DNA"/>
</dbReference>
<evidence type="ECO:0000313" key="2">
    <source>
        <dbReference type="Proteomes" id="UP001165283"/>
    </source>
</evidence>
<dbReference type="Gene3D" id="3.30.530.20">
    <property type="match status" value="1"/>
</dbReference>